<protein>
    <recommendedName>
        <fullName evidence="1">DUF4376 domain-containing protein</fullName>
    </recommendedName>
</protein>
<keyword evidence="3" id="KW-1185">Reference proteome</keyword>
<dbReference type="KEGG" id="vg:77946506"/>
<dbReference type="RefSeq" id="YP_010670311.1">
    <property type="nucleotide sequence ID" value="NC_070963.1"/>
</dbReference>
<feature type="domain" description="DUF4376" evidence="1">
    <location>
        <begin position="96"/>
        <end position="200"/>
    </location>
</feature>
<dbReference type="EMBL" id="MW015081">
    <property type="protein sequence ID" value="QPX48301.1"/>
    <property type="molecule type" value="Genomic_DNA"/>
</dbReference>
<organism evidence="2 3">
    <name type="scientific">Synechococcus phage S-SRM01</name>
    <dbReference type="NCBI Taxonomy" id="2781608"/>
    <lineage>
        <taxon>Viruses</taxon>
        <taxon>Duplodnaviria</taxon>
        <taxon>Heunggongvirae</taxon>
        <taxon>Uroviricota</taxon>
        <taxon>Caudoviricetes</taxon>
        <taxon>Pantevenvirales</taxon>
        <taxon>Kyanoviridae</taxon>
        <taxon>Serangoonvirus</taxon>
        <taxon>Serangoonvirus essarone</taxon>
    </lineage>
</organism>
<dbReference type="GeneID" id="77946506"/>
<sequence length="214" mass="24691">MYALVNGQELRLGPIAFNYRMINDELEELEVDFRVTSQSYQSVPISITEDIKILPARYDNPEHDSKFEYLSNVTHEITETEVIFRHDKVSKSLYQIKDEYKAGVKPERQRRENTTITVTIQDTELTVSTSRESRLEFISKLFGNDGPYNFKFDSGVWLEITKVDLEYIISQIDAKVQEAFDWELAKLAEIDACVDGEAVYAVEITPPPVERPVI</sequence>
<evidence type="ECO:0000259" key="1">
    <source>
        <dbReference type="Pfam" id="PF14301"/>
    </source>
</evidence>
<proteinExistence type="predicted"/>
<evidence type="ECO:0000313" key="3">
    <source>
        <dbReference type="Proteomes" id="UP000664915"/>
    </source>
</evidence>
<dbReference type="InterPro" id="IPR025484">
    <property type="entry name" value="DUF4376"/>
</dbReference>
<name>A0A879R2Q7_9CAUD</name>
<dbReference type="Proteomes" id="UP000664915">
    <property type="component" value="Segment"/>
</dbReference>
<reference evidence="2" key="1">
    <citation type="submission" date="2020-09" db="EMBL/GenBank/DDBJ databases">
        <authorList>
            <person name="Zhang D."/>
            <person name="Hatherill J.R."/>
            <person name="Ramirez J.F."/>
            <person name="Edinger B."/>
            <person name="Balarin R."/>
            <person name="Sullivan A."/>
            <person name="Humpal K.M."/>
            <person name="Guseva A."/>
            <person name="Butela K.A."/>
            <person name="Garlena R.A."/>
            <person name="Russell D.A."/>
            <person name="Pope W.H."/>
            <person name="Jacobs-Sera D."/>
            <person name="Hatfull G.F."/>
        </authorList>
    </citation>
    <scope>NUCLEOTIDE SEQUENCE</scope>
</reference>
<accession>A0A879R2Q7</accession>
<evidence type="ECO:0000313" key="2">
    <source>
        <dbReference type="EMBL" id="QPX48301.1"/>
    </source>
</evidence>
<dbReference type="Pfam" id="PF14301">
    <property type="entry name" value="DUF4376"/>
    <property type="match status" value="1"/>
</dbReference>